<dbReference type="AlphaFoldDB" id="A0AAJ1E8H5"/>
<reference evidence="1" key="1">
    <citation type="submission" date="2020-12" db="EMBL/GenBank/DDBJ databases">
        <title>Generalized mutagenesis with transposon Tn5. A laboratory procedure for the identification of genes responsible for a bacterial phenotype and its regulation, illustrated with phenazine production in Pseudomonas chlororaphis.</title>
        <authorList>
            <person name="Muzio F."/>
            <person name="Sobrero P."/>
            <person name="Agaras B."/>
            <person name="Valverde C."/>
        </authorList>
    </citation>
    <scope>NUCLEOTIDE SEQUENCE</scope>
    <source>
        <strain evidence="1">SMMP3</strain>
    </source>
</reference>
<dbReference type="RefSeq" id="WP_216310706.1">
    <property type="nucleotide sequence ID" value="NZ_JAEEFW010000004.1"/>
</dbReference>
<organism evidence="1 2">
    <name type="scientific">Pseudomonas chlororaphis subsp. aurantiaca</name>
    <dbReference type="NCBI Taxonomy" id="86192"/>
    <lineage>
        <taxon>Bacteria</taxon>
        <taxon>Pseudomonadati</taxon>
        <taxon>Pseudomonadota</taxon>
        <taxon>Gammaproteobacteria</taxon>
        <taxon>Pseudomonadales</taxon>
        <taxon>Pseudomonadaceae</taxon>
        <taxon>Pseudomonas</taxon>
    </lineage>
</organism>
<dbReference type="Proteomes" id="UP000787568">
    <property type="component" value="Unassembled WGS sequence"/>
</dbReference>
<accession>A0AAJ1E8H5</accession>
<comment type="caution">
    <text evidence="1">The sequence shown here is derived from an EMBL/GenBank/DDBJ whole genome shotgun (WGS) entry which is preliminary data.</text>
</comment>
<proteinExistence type="predicted"/>
<evidence type="ECO:0000313" key="1">
    <source>
        <dbReference type="EMBL" id="MBU4633471.1"/>
    </source>
</evidence>
<name>A0AAJ1E8H5_9PSED</name>
<evidence type="ECO:0000313" key="2">
    <source>
        <dbReference type="Proteomes" id="UP000787568"/>
    </source>
</evidence>
<dbReference type="EMBL" id="JAEEFW010000004">
    <property type="protein sequence ID" value="MBU4633471.1"/>
    <property type="molecule type" value="Genomic_DNA"/>
</dbReference>
<gene>
    <name evidence="1" type="ORF">I8747_11755</name>
</gene>
<sequence>MTITINHIPAELLKLPVVLTPRAWQSAVHVEDPQDAAEIGNRLGDVVLEAYRELHFQPNELQINFSLFLLPPAGERTERIWLDLRLHRLESAPGTSYLCISLRDESPTHCR</sequence>
<protein>
    <submittedName>
        <fullName evidence="1">Uncharacterized protein</fullName>
    </submittedName>
</protein>